<dbReference type="OrthoDB" id="288574at2759"/>
<keyword evidence="2" id="KW-0732">Signal</keyword>
<gene>
    <name evidence="3" type="ORF">PSON_ATCC_30995.1.T0980034</name>
</gene>
<feature type="chain" id="PRO_5035714411" description="Transmembrane protein" evidence="2">
    <location>
        <begin position="17"/>
        <end position="406"/>
    </location>
</feature>
<organism evidence="3 4">
    <name type="scientific">Paramecium sonneborni</name>
    <dbReference type="NCBI Taxonomy" id="65129"/>
    <lineage>
        <taxon>Eukaryota</taxon>
        <taxon>Sar</taxon>
        <taxon>Alveolata</taxon>
        <taxon>Ciliophora</taxon>
        <taxon>Intramacronucleata</taxon>
        <taxon>Oligohymenophorea</taxon>
        <taxon>Peniculida</taxon>
        <taxon>Parameciidae</taxon>
        <taxon>Paramecium</taxon>
    </lineage>
</organism>
<evidence type="ECO:0000256" key="2">
    <source>
        <dbReference type="SAM" id="SignalP"/>
    </source>
</evidence>
<sequence>MILYYILLASLNFAHSSQICKSLHVSTNLKKTRDDIVSKGIPSKQWNRKAKNPIIVPASQNIDYLYITSDNPNMGLDNFQLDFDDHYFADSTIKLDHRQNGQHTEYAIQVNYKCKQYGGTLINYEMTFLVPNCGDTQIYWKKFCGNPLTLREGFTVDMIYKNYRQAIIKNSEIINASYFDQDLDNYVFNVARDINVIQFVLQMKSSNPTNDPIPEGFITDIETLKAIPEVNLTQPYVDIEMENVTKAWFEGDLAKGGLITEKENLLTLNFKCFGIGTSKIEITFPFQYFKDITLVIVKDCNFAYKVQNVINAKYQESDRITFIIYIIIICIVTGLFVNLCIGRKKGLANIPLLITFINTILCITCQQKSCLGKFIRKRLGLIGESFLNDEPDESFTSSQKQFYGSI</sequence>
<name>A0A8S1Q8Q2_9CILI</name>
<dbReference type="AlphaFoldDB" id="A0A8S1Q8Q2"/>
<keyword evidence="4" id="KW-1185">Reference proteome</keyword>
<feature type="transmembrane region" description="Helical" evidence="1">
    <location>
        <begin position="322"/>
        <end position="341"/>
    </location>
</feature>
<dbReference type="Proteomes" id="UP000692954">
    <property type="component" value="Unassembled WGS sequence"/>
</dbReference>
<feature type="signal peptide" evidence="2">
    <location>
        <begin position="1"/>
        <end position="16"/>
    </location>
</feature>
<evidence type="ECO:0000313" key="3">
    <source>
        <dbReference type="EMBL" id="CAD8111374.1"/>
    </source>
</evidence>
<keyword evidence="1" id="KW-1133">Transmembrane helix</keyword>
<evidence type="ECO:0000256" key="1">
    <source>
        <dbReference type="SAM" id="Phobius"/>
    </source>
</evidence>
<dbReference type="EMBL" id="CAJJDN010000098">
    <property type="protein sequence ID" value="CAD8111374.1"/>
    <property type="molecule type" value="Genomic_DNA"/>
</dbReference>
<evidence type="ECO:0000313" key="4">
    <source>
        <dbReference type="Proteomes" id="UP000692954"/>
    </source>
</evidence>
<protein>
    <recommendedName>
        <fullName evidence="5">Transmembrane protein</fullName>
    </recommendedName>
</protein>
<evidence type="ECO:0008006" key="5">
    <source>
        <dbReference type="Google" id="ProtNLM"/>
    </source>
</evidence>
<keyword evidence="1" id="KW-0472">Membrane</keyword>
<keyword evidence="1" id="KW-0812">Transmembrane</keyword>
<comment type="caution">
    <text evidence="3">The sequence shown here is derived from an EMBL/GenBank/DDBJ whole genome shotgun (WGS) entry which is preliminary data.</text>
</comment>
<accession>A0A8S1Q8Q2</accession>
<reference evidence="3" key="1">
    <citation type="submission" date="2021-01" db="EMBL/GenBank/DDBJ databases">
        <authorList>
            <consortium name="Genoscope - CEA"/>
            <person name="William W."/>
        </authorList>
    </citation>
    <scope>NUCLEOTIDE SEQUENCE</scope>
</reference>
<proteinExistence type="predicted"/>